<evidence type="ECO:0000313" key="2">
    <source>
        <dbReference type="EMBL" id="MFB9903790.1"/>
    </source>
</evidence>
<dbReference type="RefSeq" id="WP_377850949.1">
    <property type="nucleotide sequence ID" value="NZ_JBHLZU010000006.1"/>
</dbReference>
<sequence>MPVASRTTPPRTTVGRLWSSTVGKKAVMAVTGVGLLLFVVAHMVGNLKVFVGPESMDGYARWLRSIGSALLGNEGVLWALRIGLVVMIALHMTAAVQLARRASAARPEAYRSRKPVQGSYAARTMRWGGVIIVLFVVYHLLDLTVGVLNPHGVHGEVYRNVTADFQLWYVTLAYTVAVLALGLHIRHGVWSALQSLGVSNARRERSLRAIALGVAVVICVGYLSVPFAVQFGLVR</sequence>
<evidence type="ECO:0000313" key="3">
    <source>
        <dbReference type="Proteomes" id="UP001589693"/>
    </source>
</evidence>
<reference evidence="2 3" key="1">
    <citation type="submission" date="2024-09" db="EMBL/GenBank/DDBJ databases">
        <authorList>
            <person name="Sun Q."/>
            <person name="Mori K."/>
        </authorList>
    </citation>
    <scope>NUCLEOTIDE SEQUENCE [LARGE SCALE GENOMIC DNA]</scope>
    <source>
        <strain evidence="2 3">TBRC 7907</strain>
    </source>
</reference>
<dbReference type="InterPro" id="IPR011138">
    <property type="entry name" value="Cytochrome_b-558"/>
</dbReference>
<dbReference type="InterPro" id="IPR034804">
    <property type="entry name" value="SQR/QFR_C/D"/>
</dbReference>
<dbReference type="SUPFAM" id="SSF81343">
    <property type="entry name" value="Fumarate reductase respiratory complex transmembrane subunits"/>
    <property type="match status" value="1"/>
</dbReference>
<keyword evidence="1" id="KW-0472">Membrane</keyword>
<accession>A0ABV5ZSC5</accession>
<dbReference type="CDD" id="cd03498">
    <property type="entry name" value="SQR_TypeB_2_TM"/>
    <property type="match status" value="1"/>
</dbReference>
<organism evidence="2 3">
    <name type="scientific">Allokutzneria oryzae</name>
    <dbReference type="NCBI Taxonomy" id="1378989"/>
    <lineage>
        <taxon>Bacteria</taxon>
        <taxon>Bacillati</taxon>
        <taxon>Actinomycetota</taxon>
        <taxon>Actinomycetes</taxon>
        <taxon>Pseudonocardiales</taxon>
        <taxon>Pseudonocardiaceae</taxon>
        <taxon>Allokutzneria</taxon>
    </lineage>
</organism>
<feature type="transmembrane region" description="Helical" evidence="1">
    <location>
        <begin position="206"/>
        <end position="229"/>
    </location>
</feature>
<feature type="transmembrane region" description="Helical" evidence="1">
    <location>
        <begin position="120"/>
        <end position="141"/>
    </location>
</feature>
<dbReference type="NCBIfam" id="TIGR02046">
    <property type="entry name" value="sdhC_b558_fam"/>
    <property type="match status" value="1"/>
</dbReference>
<comment type="caution">
    <text evidence="2">The sequence shown here is derived from an EMBL/GenBank/DDBJ whole genome shotgun (WGS) entry which is preliminary data.</text>
</comment>
<protein>
    <submittedName>
        <fullName evidence="2">Succinate dehydrogenase cytochrome b subunit</fullName>
    </submittedName>
</protein>
<keyword evidence="1" id="KW-1133">Transmembrane helix</keyword>
<feature type="transmembrane region" description="Helical" evidence="1">
    <location>
        <begin position="26"/>
        <end position="45"/>
    </location>
</feature>
<feature type="transmembrane region" description="Helical" evidence="1">
    <location>
        <begin position="167"/>
        <end position="185"/>
    </location>
</feature>
<keyword evidence="1" id="KW-0812">Transmembrane</keyword>
<name>A0ABV5ZSC5_9PSEU</name>
<dbReference type="Gene3D" id="1.20.1300.10">
    <property type="entry name" value="Fumarate reductase/succinate dehydrogenase, transmembrane subunit"/>
    <property type="match status" value="1"/>
</dbReference>
<dbReference type="Proteomes" id="UP001589693">
    <property type="component" value="Unassembled WGS sequence"/>
</dbReference>
<gene>
    <name evidence="2" type="ORF">ACFFQA_07555</name>
</gene>
<keyword evidence="3" id="KW-1185">Reference proteome</keyword>
<dbReference type="EMBL" id="JBHLZU010000006">
    <property type="protein sequence ID" value="MFB9903790.1"/>
    <property type="molecule type" value="Genomic_DNA"/>
</dbReference>
<proteinExistence type="predicted"/>
<evidence type="ECO:0000256" key="1">
    <source>
        <dbReference type="SAM" id="Phobius"/>
    </source>
</evidence>
<feature type="transmembrane region" description="Helical" evidence="1">
    <location>
        <begin position="78"/>
        <end position="99"/>
    </location>
</feature>